<name>A0A0H4R2W7_9LACO</name>
<dbReference type="AlphaFoldDB" id="A0A0H4R2W7"/>
<dbReference type="RefSeq" id="WP_048705891.1">
    <property type="nucleotide sequence ID" value="NZ_CP012034.1"/>
</dbReference>
<organism evidence="3 4">
    <name type="scientific">Companilactobacillus ginsenosidimutans</name>
    <dbReference type="NCBI Taxonomy" id="1007676"/>
    <lineage>
        <taxon>Bacteria</taxon>
        <taxon>Bacillati</taxon>
        <taxon>Bacillota</taxon>
        <taxon>Bacilli</taxon>
        <taxon>Lactobacillales</taxon>
        <taxon>Lactobacillaceae</taxon>
        <taxon>Companilactobacillus</taxon>
    </lineage>
</organism>
<feature type="chain" id="PRO_5038915434" description="BIG2 domain-containing protein" evidence="2">
    <location>
        <begin position="21"/>
        <end position="644"/>
    </location>
</feature>
<dbReference type="Proteomes" id="UP000036106">
    <property type="component" value="Chromosome"/>
</dbReference>
<evidence type="ECO:0000256" key="2">
    <source>
        <dbReference type="SAM" id="SignalP"/>
    </source>
</evidence>
<reference evidence="4" key="1">
    <citation type="submission" date="2015-07" db="EMBL/GenBank/DDBJ databases">
        <title>Lactobacillus ginsenosidimutans/EMML 3141/ whole genome sequencing.</title>
        <authorList>
            <person name="Kim M.K."/>
            <person name="Im W.-T."/>
            <person name="Srinivasan S."/>
            <person name="Lee J.-J."/>
        </authorList>
    </citation>
    <scope>NUCLEOTIDE SEQUENCE [LARGE SCALE GENOMIC DNA]</scope>
    <source>
        <strain evidence="4">EMML 3041</strain>
    </source>
</reference>
<feature type="signal peptide" evidence="2">
    <location>
        <begin position="1"/>
        <end position="20"/>
    </location>
</feature>
<protein>
    <recommendedName>
        <fullName evidence="5">BIG2 domain-containing protein</fullName>
    </recommendedName>
</protein>
<dbReference type="PATRIC" id="fig|1007676.4.peg.2334"/>
<proteinExistence type="predicted"/>
<dbReference type="STRING" id="1007676.ABM34_11545"/>
<dbReference type="EMBL" id="CP012034">
    <property type="protein sequence ID" value="AKP68105.1"/>
    <property type="molecule type" value="Genomic_DNA"/>
</dbReference>
<sequence>MKLKKTKLFFIALLSFLTFVSISSSTNLSNSNSPDIVQADDTTITPPNKPSSDPIKFLFVYWTSGFTLQPVNQYTYIGQPITLSTDTHITLLDAISSVYSYKYQWYHSTDGSTWDQPSSMTNKNVTVDPTEVGTEYFQQSYTRGRLLWGGRSGYYSKLAFVTTFPEPKDAIDVTVSTEDNYLFNNQENASETYAHAVPDPFDSTAKLSWSIDNTDLATIDSTTGLITANTNGVSGKLTVVGTLTNSDGGKIQGTTTVDIGGGLDDQEVDEGKTADFEVRGTFDKAPDSVTWHKVVNGKDSVISGASGLSYTTPETVYTDDGTKFYAVIKVTENDQNGSPQTNTITTNQANLKVIPNVIPKVIIKSNVYNNSYDNHNADDTEVFSVISGDELVIKGSFSDENVNTEMTHAGLKIKLPANMNPTSAKLDGEETDQYTTTRDPDDSNMNYLTFIEIDMQKNNSHTFEITVPAEDNDNLVLTTAPTVVGANAAGDDLPNIYQGNTLTINFTDDDLQLDAHDVDYGTLKYSNVGTPVKGTIDGQDSADILSVTDNRRNKDPKQILLSQDNPFTSDEGELASELRYYNPDGTYQLMSDQAAIIHKSNQGDTVGSLINDYNVGLRLFIYHGSIKYTDYKTTLLWTVKDAPA</sequence>
<evidence type="ECO:0008006" key="5">
    <source>
        <dbReference type="Google" id="ProtNLM"/>
    </source>
</evidence>
<dbReference type="KEGG" id="lgn:ABM34_11545"/>
<gene>
    <name evidence="3" type="ORF">ABM34_11545</name>
</gene>
<evidence type="ECO:0000313" key="3">
    <source>
        <dbReference type="EMBL" id="AKP68105.1"/>
    </source>
</evidence>
<evidence type="ECO:0000256" key="1">
    <source>
        <dbReference type="SAM" id="MobiDB-lite"/>
    </source>
</evidence>
<keyword evidence="4" id="KW-1185">Reference proteome</keyword>
<evidence type="ECO:0000313" key="4">
    <source>
        <dbReference type="Proteomes" id="UP000036106"/>
    </source>
</evidence>
<dbReference type="OrthoDB" id="2318209at2"/>
<keyword evidence="2" id="KW-0732">Signal</keyword>
<feature type="region of interest" description="Disordered" evidence="1">
    <location>
        <begin position="420"/>
        <end position="441"/>
    </location>
</feature>
<accession>A0A0H4R2W7</accession>